<protein>
    <submittedName>
        <fullName evidence="1">Uncharacterized protein</fullName>
    </submittedName>
</protein>
<proteinExistence type="predicted"/>
<name>A0A174D9T4_9FIRM</name>
<evidence type="ECO:0000313" key="1">
    <source>
        <dbReference type="EMBL" id="CUO20800.1"/>
    </source>
</evidence>
<sequence>MKNDVIYDFDKIILIDPNPPAKNVQQACYGMVPRASYRPGALKNILENRFENRRIILHAAGDERVIKEALWVLRACGYFDEIVIEGEGEEW</sequence>
<gene>
    <name evidence="2" type="ORF">DWX31_26065</name>
    <name evidence="1" type="ORF">ERS852407_02160</name>
</gene>
<reference evidence="2 4" key="2">
    <citation type="submission" date="2018-08" db="EMBL/GenBank/DDBJ databases">
        <title>A genome reference for cultivated species of the human gut microbiota.</title>
        <authorList>
            <person name="Zou Y."/>
            <person name="Xue W."/>
            <person name="Luo G."/>
        </authorList>
    </citation>
    <scope>NUCLEOTIDE SEQUENCE [LARGE SCALE GENOMIC DNA]</scope>
    <source>
        <strain evidence="2 4">AF19-13AC</strain>
    </source>
</reference>
<dbReference type="Proteomes" id="UP000095651">
    <property type="component" value="Unassembled WGS sequence"/>
</dbReference>
<dbReference type="EMBL" id="QTJW01000023">
    <property type="protein sequence ID" value="RGD67586.1"/>
    <property type="molecule type" value="Genomic_DNA"/>
</dbReference>
<dbReference type="EMBL" id="CYZE01000004">
    <property type="protein sequence ID" value="CUO20800.1"/>
    <property type="molecule type" value="Genomic_DNA"/>
</dbReference>
<dbReference type="AlphaFoldDB" id="A0A174D9T4"/>
<dbReference type="RefSeq" id="WP_025531924.1">
    <property type="nucleotide sequence ID" value="NZ_CABIXC010000004.1"/>
</dbReference>
<dbReference type="OrthoDB" id="1955807at2"/>
<reference evidence="1 3" key="1">
    <citation type="submission" date="2015-09" db="EMBL/GenBank/DDBJ databases">
        <authorList>
            <consortium name="Pathogen Informatics"/>
        </authorList>
    </citation>
    <scope>NUCLEOTIDE SEQUENCE [LARGE SCALE GENOMIC DNA]</scope>
    <source>
        <strain evidence="1 3">2789STDY5608850</strain>
    </source>
</reference>
<evidence type="ECO:0000313" key="3">
    <source>
        <dbReference type="Proteomes" id="UP000095651"/>
    </source>
</evidence>
<accession>A0A174D9T4</accession>
<dbReference type="Proteomes" id="UP000261023">
    <property type="component" value="Unassembled WGS sequence"/>
</dbReference>
<evidence type="ECO:0000313" key="4">
    <source>
        <dbReference type="Proteomes" id="UP000261023"/>
    </source>
</evidence>
<evidence type="ECO:0000313" key="2">
    <source>
        <dbReference type="EMBL" id="RGD67586.1"/>
    </source>
</evidence>
<organism evidence="1 3">
    <name type="scientific">Hungatella hathewayi</name>
    <dbReference type="NCBI Taxonomy" id="154046"/>
    <lineage>
        <taxon>Bacteria</taxon>
        <taxon>Bacillati</taxon>
        <taxon>Bacillota</taxon>
        <taxon>Clostridia</taxon>
        <taxon>Lachnospirales</taxon>
        <taxon>Lachnospiraceae</taxon>
        <taxon>Hungatella</taxon>
    </lineage>
</organism>